<sequence>MDYFKLSKEISYALRHAPWEYELELDDEGWIDIEQLLITFRVNKLWKHLDVNDLFKMIVVSDKKRHEISKGKIRALYGHSRPQKIKKRTGIPPSIVYHGTARHLVEQILNQGLQPVSRQFVHLSADKDTAFLVGKRKDFSPVILRIDSEKALNEGIKFYKGNNTIWLADYIPFEYISKE</sequence>
<proteinExistence type="inferred from homology"/>
<evidence type="ECO:0000313" key="6">
    <source>
        <dbReference type="EMBL" id="AYC29988.1"/>
    </source>
</evidence>
<dbReference type="Gene3D" id="1.10.10.970">
    <property type="entry name" value="RNA 2'-phosphotransferase, Tpt1/KptA family, N-terminal domain"/>
    <property type="match status" value="1"/>
</dbReference>
<dbReference type="Gene3D" id="3.20.170.30">
    <property type="match status" value="1"/>
</dbReference>
<evidence type="ECO:0000256" key="1">
    <source>
        <dbReference type="ARBA" id="ARBA00009836"/>
    </source>
</evidence>
<dbReference type="RefSeq" id="WP_119883724.1">
    <property type="nucleotide sequence ID" value="NZ_CP032418.1"/>
</dbReference>
<gene>
    <name evidence="5" type="primary">kptA</name>
    <name evidence="6" type="ORF">D3873_08930</name>
</gene>
<organism evidence="6 7">
    <name type="scientific">Paenisporosarcina cavernae</name>
    <dbReference type="NCBI Taxonomy" id="2320858"/>
    <lineage>
        <taxon>Bacteria</taxon>
        <taxon>Bacillati</taxon>
        <taxon>Bacillota</taxon>
        <taxon>Bacilli</taxon>
        <taxon>Bacillales</taxon>
        <taxon>Caryophanaceae</taxon>
        <taxon>Paenisporosarcina</taxon>
    </lineage>
</organism>
<keyword evidence="7" id="KW-1185">Reference proteome</keyword>
<dbReference type="InterPro" id="IPR002745">
    <property type="entry name" value="Ptrans_KptA/Tpt1"/>
</dbReference>
<dbReference type="GO" id="GO:0003950">
    <property type="term" value="F:NAD+ poly-ADP-ribosyltransferase activity"/>
    <property type="evidence" value="ECO:0007669"/>
    <property type="project" value="InterPro"/>
</dbReference>
<evidence type="ECO:0000256" key="5">
    <source>
        <dbReference type="HAMAP-Rule" id="MF_00299"/>
    </source>
</evidence>
<comment type="function">
    <text evidence="4 5">Removes the 2'-phosphate from RNA via an intermediate in which the phosphate is ADP-ribosylated by NAD followed by a presumed transesterification to release the RNA and generate ADP-ribose 1''-2''-cyclic phosphate (APPR&gt;P). May function as an ADP-ribosylase.</text>
</comment>
<dbReference type="PANTHER" id="PTHR12684:SF2">
    <property type="entry name" value="TRNA 2'-PHOSPHOTRANSFERASE 1"/>
    <property type="match status" value="1"/>
</dbReference>
<keyword evidence="2 5" id="KW-0808">Transferase</keyword>
<dbReference type="InterPro" id="IPR042081">
    <property type="entry name" value="RNA_2'-PTrans_C"/>
</dbReference>
<dbReference type="KEGG" id="paek:D3873_08930"/>
<comment type="similarity">
    <text evidence="1 5">Belongs to the KptA/TPT1 family.</text>
</comment>
<dbReference type="PANTHER" id="PTHR12684">
    <property type="entry name" value="PUTATIVE PHOSPHOTRANSFERASE"/>
    <property type="match status" value="1"/>
</dbReference>
<evidence type="ECO:0000256" key="3">
    <source>
        <dbReference type="ARBA" id="ARBA00023027"/>
    </source>
</evidence>
<evidence type="ECO:0000256" key="4">
    <source>
        <dbReference type="ARBA" id="ARBA00025212"/>
    </source>
</evidence>
<dbReference type="OrthoDB" id="4537997at2"/>
<dbReference type="Pfam" id="PF01885">
    <property type="entry name" value="PTS_2-RNA"/>
    <property type="match status" value="1"/>
</dbReference>
<protein>
    <recommendedName>
        <fullName evidence="5">Probable RNA 2'-phosphotransferase</fullName>
        <ecNumber evidence="5">2.7.1.-</ecNumber>
    </recommendedName>
</protein>
<evidence type="ECO:0000256" key="2">
    <source>
        <dbReference type="ARBA" id="ARBA00022679"/>
    </source>
</evidence>
<dbReference type="SUPFAM" id="SSF56399">
    <property type="entry name" value="ADP-ribosylation"/>
    <property type="match status" value="1"/>
</dbReference>
<name>A0A385YWD0_9BACL</name>
<dbReference type="HAMAP" id="MF_00299">
    <property type="entry name" value="KptA"/>
    <property type="match status" value="1"/>
</dbReference>
<dbReference type="Proteomes" id="UP000265725">
    <property type="component" value="Chromosome"/>
</dbReference>
<dbReference type="GO" id="GO:0006388">
    <property type="term" value="P:tRNA splicing, via endonucleolytic cleavage and ligation"/>
    <property type="evidence" value="ECO:0007669"/>
    <property type="project" value="UniProtKB-UniRule"/>
</dbReference>
<dbReference type="EMBL" id="CP032418">
    <property type="protein sequence ID" value="AYC29988.1"/>
    <property type="molecule type" value="Genomic_DNA"/>
</dbReference>
<keyword evidence="3 5" id="KW-0520">NAD</keyword>
<reference evidence="7" key="1">
    <citation type="submission" date="2018-09" db="EMBL/GenBank/DDBJ databases">
        <authorList>
            <person name="Zhu H."/>
        </authorList>
    </citation>
    <scope>NUCLEOTIDE SEQUENCE [LARGE SCALE GENOMIC DNA]</scope>
    <source>
        <strain evidence="7">K2R23-3</strain>
    </source>
</reference>
<dbReference type="EC" id="2.7.1.-" evidence="5"/>
<dbReference type="InterPro" id="IPR022928">
    <property type="entry name" value="RNA_2'-PTrans_KptA"/>
</dbReference>
<dbReference type="InterPro" id="IPR042080">
    <property type="entry name" value="RNA_2'-PTrans_N"/>
</dbReference>
<evidence type="ECO:0000313" key="7">
    <source>
        <dbReference type="Proteomes" id="UP000265725"/>
    </source>
</evidence>
<accession>A0A385YWD0</accession>
<dbReference type="AlphaFoldDB" id="A0A385YWD0"/>
<dbReference type="GO" id="GO:0000215">
    <property type="term" value="F:tRNA 2'-phosphotransferase activity"/>
    <property type="evidence" value="ECO:0007669"/>
    <property type="project" value="TreeGrafter"/>
</dbReference>